<sequence>MAHFLNSTALLLLLTGTFSSPVSTDHGTDLDNVIYSAIPTHHKMLISLSVNITPVNITLGIKELARGVLLGLDYFGYNAQPGALTG</sequence>
<evidence type="ECO:0000313" key="3">
    <source>
        <dbReference type="Proteomes" id="UP000192578"/>
    </source>
</evidence>
<comment type="caution">
    <text evidence="2">The sequence shown here is derived from an EMBL/GenBank/DDBJ whole genome shotgun (WGS) entry which is preliminary data.</text>
</comment>
<feature type="chain" id="PRO_5012822667" evidence="1">
    <location>
        <begin position="20"/>
        <end position="86"/>
    </location>
</feature>
<dbReference type="AlphaFoldDB" id="A0A1W0WUW2"/>
<evidence type="ECO:0000256" key="1">
    <source>
        <dbReference type="SAM" id="SignalP"/>
    </source>
</evidence>
<accession>A0A1W0WUW2</accession>
<evidence type="ECO:0000313" key="2">
    <source>
        <dbReference type="EMBL" id="OQV18991.1"/>
    </source>
</evidence>
<dbReference type="EMBL" id="MTYJ01000044">
    <property type="protein sequence ID" value="OQV18991.1"/>
    <property type="molecule type" value="Genomic_DNA"/>
</dbReference>
<name>A0A1W0WUW2_HYPEX</name>
<proteinExistence type="predicted"/>
<reference evidence="3" key="1">
    <citation type="submission" date="2017-01" db="EMBL/GenBank/DDBJ databases">
        <title>Comparative genomics of anhydrobiosis in the tardigrade Hypsibius dujardini.</title>
        <authorList>
            <person name="Yoshida Y."/>
            <person name="Koutsovoulos G."/>
            <person name="Laetsch D."/>
            <person name="Stevens L."/>
            <person name="Kumar S."/>
            <person name="Horikawa D."/>
            <person name="Ishino K."/>
            <person name="Komine S."/>
            <person name="Tomita M."/>
            <person name="Blaxter M."/>
            <person name="Arakawa K."/>
        </authorList>
    </citation>
    <scope>NUCLEOTIDE SEQUENCE [LARGE SCALE GENOMIC DNA]</scope>
    <source>
        <strain evidence="3">Z151</strain>
    </source>
</reference>
<dbReference type="Proteomes" id="UP000192578">
    <property type="component" value="Unassembled WGS sequence"/>
</dbReference>
<feature type="signal peptide" evidence="1">
    <location>
        <begin position="1"/>
        <end position="19"/>
    </location>
</feature>
<protein>
    <submittedName>
        <fullName evidence="2">Uncharacterized protein</fullName>
    </submittedName>
</protein>
<keyword evidence="1" id="KW-0732">Signal</keyword>
<gene>
    <name evidence="2" type="ORF">BV898_07046</name>
</gene>
<keyword evidence="3" id="KW-1185">Reference proteome</keyword>
<organism evidence="2 3">
    <name type="scientific">Hypsibius exemplaris</name>
    <name type="common">Freshwater tardigrade</name>
    <dbReference type="NCBI Taxonomy" id="2072580"/>
    <lineage>
        <taxon>Eukaryota</taxon>
        <taxon>Metazoa</taxon>
        <taxon>Ecdysozoa</taxon>
        <taxon>Tardigrada</taxon>
        <taxon>Eutardigrada</taxon>
        <taxon>Parachela</taxon>
        <taxon>Hypsibioidea</taxon>
        <taxon>Hypsibiidae</taxon>
        <taxon>Hypsibius</taxon>
    </lineage>
</organism>